<evidence type="ECO:0000256" key="3">
    <source>
        <dbReference type="ARBA" id="ARBA00022692"/>
    </source>
</evidence>
<evidence type="ECO:0000256" key="6">
    <source>
        <dbReference type="SAM" id="Phobius"/>
    </source>
</evidence>
<name>A0A1I5URJ8_9ACTN</name>
<gene>
    <name evidence="8" type="ORF">SAMN04489713_12070</name>
</gene>
<evidence type="ECO:0000256" key="1">
    <source>
        <dbReference type="ARBA" id="ARBA00004651"/>
    </source>
</evidence>
<dbReference type="InterPro" id="IPR023845">
    <property type="entry name" value="DUF3817_TM"/>
</dbReference>
<sequence length="84" mass="8519">MRALRIAAAAEAVSLVVLLVNLATVHAPAVSSLIGPLHGTAYLAVIALTLLEPPVPGARLRAVVPGIGGLLALRRLGTRDAQPS</sequence>
<comment type="subcellular location">
    <subcellularLocation>
        <location evidence="1">Cell membrane</location>
        <topology evidence="1">Multi-pass membrane protein</topology>
    </subcellularLocation>
</comment>
<keyword evidence="4 6" id="KW-1133">Transmembrane helix</keyword>
<reference evidence="8 9" key="1">
    <citation type="submission" date="2016-10" db="EMBL/GenBank/DDBJ databases">
        <authorList>
            <person name="de Groot N.N."/>
        </authorList>
    </citation>
    <scope>NUCLEOTIDE SEQUENCE [LARGE SCALE GENOMIC DNA]</scope>
    <source>
        <strain evidence="8 9">DSM 43067</strain>
    </source>
</reference>
<evidence type="ECO:0000259" key="7">
    <source>
        <dbReference type="Pfam" id="PF12823"/>
    </source>
</evidence>
<evidence type="ECO:0000313" key="8">
    <source>
        <dbReference type="EMBL" id="SFP97903.1"/>
    </source>
</evidence>
<feature type="domain" description="DUF3817" evidence="7">
    <location>
        <begin position="2"/>
        <end position="50"/>
    </location>
</feature>
<keyword evidence="5 6" id="KW-0472">Membrane</keyword>
<dbReference type="OrthoDB" id="3830534at2"/>
<dbReference type="InParanoid" id="A0A1I5URJ8"/>
<dbReference type="Pfam" id="PF12823">
    <property type="entry name" value="DUF3817"/>
    <property type="match status" value="1"/>
</dbReference>
<evidence type="ECO:0000256" key="5">
    <source>
        <dbReference type="ARBA" id="ARBA00023136"/>
    </source>
</evidence>
<dbReference type="AlphaFoldDB" id="A0A1I5URJ8"/>
<protein>
    <recommendedName>
        <fullName evidence="7">DUF3817 domain-containing protein</fullName>
    </recommendedName>
</protein>
<evidence type="ECO:0000256" key="4">
    <source>
        <dbReference type="ARBA" id="ARBA00022989"/>
    </source>
</evidence>
<dbReference type="STRING" id="1993.SAMN04489713_12070"/>
<dbReference type="Proteomes" id="UP000183413">
    <property type="component" value="Unassembled WGS sequence"/>
</dbReference>
<proteinExistence type="predicted"/>
<dbReference type="RefSeq" id="WP_075024218.1">
    <property type="nucleotide sequence ID" value="NZ_CP083237.1"/>
</dbReference>
<organism evidence="8 9">
    <name type="scientific">Actinomadura madurae</name>
    <dbReference type="NCBI Taxonomy" id="1993"/>
    <lineage>
        <taxon>Bacteria</taxon>
        <taxon>Bacillati</taxon>
        <taxon>Actinomycetota</taxon>
        <taxon>Actinomycetes</taxon>
        <taxon>Streptosporangiales</taxon>
        <taxon>Thermomonosporaceae</taxon>
        <taxon>Actinomadura</taxon>
    </lineage>
</organism>
<dbReference type="GeneID" id="99648841"/>
<keyword evidence="2" id="KW-1003">Cell membrane</keyword>
<dbReference type="eggNOG" id="ENOG50330EJ">
    <property type="taxonomic scope" value="Bacteria"/>
</dbReference>
<feature type="transmembrane region" description="Helical" evidence="6">
    <location>
        <begin position="7"/>
        <end position="27"/>
    </location>
</feature>
<evidence type="ECO:0000313" key="9">
    <source>
        <dbReference type="Proteomes" id="UP000183413"/>
    </source>
</evidence>
<evidence type="ECO:0000256" key="2">
    <source>
        <dbReference type="ARBA" id="ARBA00022475"/>
    </source>
</evidence>
<accession>A0A1I5URJ8</accession>
<dbReference type="EMBL" id="FOVH01000020">
    <property type="protein sequence ID" value="SFP97903.1"/>
    <property type="molecule type" value="Genomic_DNA"/>
</dbReference>
<dbReference type="GO" id="GO:0005886">
    <property type="term" value="C:plasma membrane"/>
    <property type="evidence" value="ECO:0007669"/>
    <property type="project" value="UniProtKB-SubCell"/>
</dbReference>
<keyword evidence="3 6" id="KW-0812">Transmembrane</keyword>
<keyword evidence="9" id="KW-1185">Reference proteome</keyword>